<proteinExistence type="inferred from homology"/>
<comment type="subcellular location">
    <subcellularLocation>
        <location evidence="1">Membrane</location>
        <topology evidence="1">Multi-pass membrane protein</topology>
    </subcellularLocation>
</comment>
<dbReference type="PANTHER" id="PTHR10165:SF103">
    <property type="entry name" value="PHOSPHOLIPID PHOSPHATASE HOMOLOG 1.2 HOMOLOG"/>
    <property type="match status" value="1"/>
</dbReference>
<protein>
    <submittedName>
        <fullName evidence="7">Phosphatase PAP2 family protein</fullName>
    </submittedName>
</protein>
<dbReference type="Gene3D" id="1.20.144.10">
    <property type="entry name" value="Phosphatidic acid phosphatase type 2/haloperoxidase"/>
    <property type="match status" value="1"/>
</dbReference>
<evidence type="ECO:0000256" key="4">
    <source>
        <dbReference type="ARBA" id="ARBA00022989"/>
    </source>
</evidence>
<comment type="caution">
    <text evidence="7">The sequence shown here is derived from an EMBL/GenBank/DDBJ whole genome shotgun (WGS) entry which is preliminary data.</text>
</comment>
<dbReference type="PANTHER" id="PTHR10165">
    <property type="entry name" value="LIPID PHOSPHATE PHOSPHATASE"/>
    <property type="match status" value="1"/>
</dbReference>
<accession>A0A6L9L6Q8</accession>
<evidence type="ECO:0000313" key="8">
    <source>
        <dbReference type="Proteomes" id="UP000474175"/>
    </source>
</evidence>
<keyword evidence="8" id="KW-1185">Reference proteome</keyword>
<feature type="domain" description="Phosphatidic acid phosphatase type 2/haloperoxidase" evidence="6">
    <location>
        <begin position="133"/>
        <end position="255"/>
    </location>
</feature>
<evidence type="ECO:0000259" key="6">
    <source>
        <dbReference type="SMART" id="SM00014"/>
    </source>
</evidence>
<dbReference type="GO" id="GO:0005886">
    <property type="term" value="C:plasma membrane"/>
    <property type="evidence" value="ECO:0007669"/>
    <property type="project" value="TreeGrafter"/>
</dbReference>
<keyword evidence="5" id="KW-0472">Membrane</keyword>
<dbReference type="Proteomes" id="UP000474175">
    <property type="component" value="Unassembled WGS sequence"/>
</dbReference>
<dbReference type="CDD" id="cd01610">
    <property type="entry name" value="PAP2_like"/>
    <property type="match status" value="1"/>
</dbReference>
<evidence type="ECO:0000256" key="5">
    <source>
        <dbReference type="ARBA" id="ARBA00023136"/>
    </source>
</evidence>
<dbReference type="Pfam" id="PF01569">
    <property type="entry name" value="PAP2"/>
    <property type="match status" value="1"/>
</dbReference>
<dbReference type="RefSeq" id="WP_163946605.1">
    <property type="nucleotide sequence ID" value="NZ_JAAFZH010000003.1"/>
</dbReference>
<dbReference type="GO" id="GO:0046839">
    <property type="term" value="P:phospholipid dephosphorylation"/>
    <property type="evidence" value="ECO:0007669"/>
    <property type="project" value="TreeGrafter"/>
</dbReference>
<dbReference type="SUPFAM" id="SSF48317">
    <property type="entry name" value="Acid phosphatase/Vanadium-dependent haloperoxidase"/>
    <property type="match status" value="1"/>
</dbReference>
<dbReference type="InterPro" id="IPR036938">
    <property type="entry name" value="PAP2/HPO_sf"/>
</dbReference>
<dbReference type="InterPro" id="IPR043216">
    <property type="entry name" value="PAP-like"/>
</dbReference>
<evidence type="ECO:0000256" key="3">
    <source>
        <dbReference type="ARBA" id="ARBA00022692"/>
    </source>
</evidence>
<evidence type="ECO:0000313" key="7">
    <source>
        <dbReference type="EMBL" id="NDU95167.1"/>
    </source>
</evidence>
<dbReference type="InterPro" id="IPR000326">
    <property type="entry name" value="PAP2/HPO"/>
</dbReference>
<keyword evidence="3" id="KW-0812">Transmembrane</keyword>
<name>A0A6L9L6Q8_9BACT</name>
<comment type="similarity">
    <text evidence="2">Belongs to the PA-phosphatase related phosphoesterase family.</text>
</comment>
<dbReference type="GO" id="GO:0007165">
    <property type="term" value="P:signal transduction"/>
    <property type="evidence" value="ECO:0007669"/>
    <property type="project" value="TreeGrafter"/>
</dbReference>
<dbReference type="EMBL" id="JAAFZH010000003">
    <property type="protein sequence ID" value="NDU95167.1"/>
    <property type="molecule type" value="Genomic_DNA"/>
</dbReference>
<dbReference type="SMART" id="SM00014">
    <property type="entry name" value="acidPPc"/>
    <property type="match status" value="1"/>
</dbReference>
<dbReference type="AlphaFoldDB" id="A0A6L9L6Q8"/>
<dbReference type="GO" id="GO:0008195">
    <property type="term" value="F:phosphatidate phosphatase activity"/>
    <property type="evidence" value="ECO:0007669"/>
    <property type="project" value="TreeGrafter"/>
</dbReference>
<evidence type="ECO:0000256" key="1">
    <source>
        <dbReference type="ARBA" id="ARBA00004141"/>
    </source>
</evidence>
<dbReference type="GO" id="GO:0006644">
    <property type="term" value="P:phospholipid metabolic process"/>
    <property type="evidence" value="ECO:0007669"/>
    <property type="project" value="InterPro"/>
</dbReference>
<organism evidence="7 8">
    <name type="scientific">Spirosoma terrae</name>
    <dbReference type="NCBI Taxonomy" id="1968276"/>
    <lineage>
        <taxon>Bacteria</taxon>
        <taxon>Pseudomonadati</taxon>
        <taxon>Bacteroidota</taxon>
        <taxon>Cytophagia</taxon>
        <taxon>Cytophagales</taxon>
        <taxon>Cytophagaceae</taxon>
        <taxon>Spirosoma</taxon>
    </lineage>
</organism>
<evidence type="ECO:0000256" key="2">
    <source>
        <dbReference type="ARBA" id="ARBA00008816"/>
    </source>
</evidence>
<reference evidence="7 8" key="1">
    <citation type="submission" date="2020-02" db="EMBL/GenBank/DDBJ databases">
        <title>Draft genome sequence of two Spirosoma agri KCTC 52727 and Spirosoma terrae KCTC 52035.</title>
        <authorList>
            <person name="Rojas J."/>
            <person name="Ambika Manirajan B."/>
            <person name="Suarez C."/>
            <person name="Ratering S."/>
            <person name="Schnell S."/>
        </authorList>
    </citation>
    <scope>NUCLEOTIDE SEQUENCE [LARGE SCALE GENOMIC DNA]</scope>
    <source>
        <strain evidence="7 8">KCTC 52035</strain>
    </source>
</reference>
<sequence length="289" mass="31880">MRSGFRLTRSTPILFVWLTLQSLVSSAQSVDSLSVSTQFPSPYQLKTGREIALLGTGAVTFGASVLLNRAVDPLTAADVAALDRNTINAFDRSATQHWNPTIAHMSDATLYTNAVLPVVLTLATKPMRNDMKTIGVMYLETLLFSNGVESTVKALSRRPRPFVFNPDVALEEKLTRDARQSFFSGHATTAFATAVFTSEVFRHYFPQSKWKPVVWVGTLGLASATCVMRYASGRHYYSDLLVGAAFGSLVGWGIPKLHEVKNQKSWGRRLNIQPWSSGSANGLYARWQL</sequence>
<keyword evidence="4" id="KW-1133">Transmembrane helix</keyword>
<gene>
    <name evidence="7" type="ORF">GK108_09805</name>
</gene>